<proteinExistence type="predicted"/>
<gene>
    <name evidence="1" type="ORF">IB285_14450</name>
</gene>
<dbReference type="EMBL" id="JACXLC010000001">
    <property type="protein sequence ID" value="MBD2843459.1"/>
    <property type="molecule type" value="Genomic_DNA"/>
</dbReference>
<reference evidence="1 2" key="1">
    <citation type="submission" date="2020-09" db="EMBL/GenBank/DDBJ databases">
        <authorList>
            <person name="Yoon J.-W."/>
        </authorList>
    </citation>
    <scope>NUCLEOTIDE SEQUENCE [LARGE SCALE GENOMIC DNA]</scope>
    <source>
        <strain evidence="1 2">KMU-140</strain>
    </source>
</reference>
<comment type="caution">
    <text evidence="1">The sequence shown here is derived from an EMBL/GenBank/DDBJ whole genome shotgun (WGS) entry which is preliminary data.</text>
</comment>
<accession>A0ABR8KRT7</accession>
<dbReference type="Proteomes" id="UP000635384">
    <property type="component" value="Unassembled WGS sequence"/>
</dbReference>
<keyword evidence="2" id="KW-1185">Reference proteome</keyword>
<evidence type="ECO:0000313" key="2">
    <source>
        <dbReference type="Proteomes" id="UP000635384"/>
    </source>
</evidence>
<evidence type="ECO:0000313" key="1">
    <source>
        <dbReference type="EMBL" id="MBD2843459.1"/>
    </source>
</evidence>
<name>A0ABR8KRT7_9SPHN</name>
<sequence length="159" mass="17332">MAIAGPNYGKFASIGLHCHIVATIWAPEPGGQIPVSAWLTKLAMLIHELNKELLLCVNSYSQPLLPFLPLVSLHAAKPLNRLAKSATRWLQTPKQTLKLSKLLLAKLLLKSKPVQTLLAPLLKKLRSKLKPPSKAKAKLKLLLSNSQTVSADLRSAKVA</sequence>
<protein>
    <recommendedName>
        <fullName evidence="3">Transposase</fullName>
    </recommendedName>
</protein>
<evidence type="ECO:0008006" key="3">
    <source>
        <dbReference type="Google" id="ProtNLM"/>
    </source>
</evidence>
<organism evidence="1 2">
    <name type="scientific">Erythrobacter rubeus</name>
    <dbReference type="NCBI Taxonomy" id="2760803"/>
    <lineage>
        <taxon>Bacteria</taxon>
        <taxon>Pseudomonadati</taxon>
        <taxon>Pseudomonadota</taxon>
        <taxon>Alphaproteobacteria</taxon>
        <taxon>Sphingomonadales</taxon>
        <taxon>Erythrobacteraceae</taxon>
        <taxon>Erythrobacter/Porphyrobacter group</taxon>
        <taxon>Erythrobacter</taxon>
    </lineage>
</organism>
<dbReference type="RefSeq" id="WP_190788817.1">
    <property type="nucleotide sequence ID" value="NZ_JACXLC010000001.1"/>
</dbReference>